<dbReference type="STRING" id="1724.GCA_001044175_01919"/>
<accession>A0A2A9DT30</accession>
<reference evidence="1 2" key="1">
    <citation type="submission" date="2017-10" db="EMBL/GenBank/DDBJ databases">
        <title>Sequencing the genomes of 1000 actinobacteria strains.</title>
        <authorList>
            <person name="Klenk H.-P."/>
        </authorList>
    </citation>
    <scope>NUCLEOTIDE SEQUENCE [LARGE SCALE GENOMIC DNA]</scope>
    <source>
        <strain evidence="1 2">DSM 20688</strain>
    </source>
</reference>
<comment type="caution">
    <text evidence="1">The sequence shown here is derived from an EMBL/GenBank/DDBJ whole genome shotgun (WGS) entry which is preliminary data.</text>
</comment>
<protein>
    <recommendedName>
        <fullName evidence="3">Very-short-patch-repair endonuclease</fullName>
    </recommendedName>
</protein>
<dbReference type="EMBL" id="PDJF01000001">
    <property type="protein sequence ID" value="PFG29069.1"/>
    <property type="molecule type" value="Genomic_DNA"/>
</dbReference>
<evidence type="ECO:0008006" key="3">
    <source>
        <dbReference type="Google" id="ProtNLM"/>
    </source>
</evidence>
<keyword evidence="2" id="KW-1185">Reference proteome</keyword>
<dbReference type="InterPro" id="IPR011335">
    <property type="entry name" value="Restrct_endonuc-II-like"/>
</dbReference>
<sequence>MVETYTAAEICAHLGIGRHKLRTKLQKGEITKIDHGVYVEGSLKATDVAMALFQTHPNWILSGRSAYQMYLRQPLTLPVYFRSPRPQTNRVAEHFVVTSHRNHVVSIVNGIRMATPVLTAWDLRNEISEAEVVNFLETAYGKKTGKQKLEQDLSSMGTIPTQLRELLHTASIGADSQLEKRFYKALKGRGFEFEQNVLVGPYFWDFQSKRFKGLLIEIGAYQFHSELDTVEGQNSYIREVWKMNYAAYEGYVVLQFTAKCIDEELDACLDLVADTLKKLEGKAARRVWVPPWKWHMWIFKTVGFC</sequence>
<dbReference type="Gene3D" id="3.40.960.10">
    <property type="entry name" value="VSR Endonuclease"/>
    <property type="match status" value="1"/>
</dbReference>
<gene>
    <name evidence="1" type="ORF">ATK06_2203</name>
</gene>
<dbReference type="AlphaFoldDB" id="A0A2A9DT30"/>
<dbReference type="SUPFAM" id="SSF52980">
    <property type="entry name" value="Restriction endonuclease-like"/>
    <property type="match status" value="1"/>
</dbReference>
<evidence type="ECO:0000313" key="2">
    <source>
        <dbReference type="Proteomes" id="UP000221653"/>
    </source>
</evidence>
<proteinExistence type="predicted"/>
<evidence type="ECO:0000313" key="1">
    <source>
        <dbReference type="EMBL" id="PFG29069.1"/>
    </source>
</evidence>
<organism evidence="1 2">
    <name type="scientific">Corynebacterium renale</name>
    <dbReference type="NCBI Taxonomy" id="1724"/>
    <lineage>
        <taxon>Bacteria</taxon>
        <taxon>Bacillati</taxon>
        <taxon>Actinomycetota</taxon>
        <taxon>Actinomycetes</taxon>
        <taxon>Mycobacteriales</taxon>
        <taxon>Corynebacteriaceae</taxon>
        <taxon>Corynebacterium</taxon>
    </lineage>
</organism>
<name>A0A2A9DT30_9CORY</name>
<dbReference type="Proteomes" id="UP000221653">
    <property type="component" value="Unassembled WGS sequence"/>
</dbReference>